<keyword evidence="2" id="KW-1185">Reference proteome</keyword>
<feature type="signal peptide" evidence="1">
    <location>
        <begin position="1"/>
        <end position="19"/>
    </location>
</feature>
<evidence type="ECO:0000313" key="3">
    <source>
        <dbReference type="WBParaSite" id="Pan_g5040.t1"/>
    </source>
</evidence>
<reference evidence="3" key="2">
    <citation type="submission" date="2020-10" db="UniProtKB">
        <authorList>
            <consortium name="WormBaseParasite"/>
        </authorList>
    </citation>
    <scope>IDENTIFICATION</scope>
</reference>
<protein>
    <submittedName>
        <fullName evidence="3">Salivary secreted peptide</fullName>
    </submittedName>
</protein>
<organism evidence="2 3">
    <name type="scientific">Panagrellus redivivus</name>
    <name type="common">Microworm</name>
    <dbReference type="NCBI Taxonomy" id="6233"/>
    <lineage>
        <taxon>Eukaryota</taxon>
        <taxon>Metazoa</taxon>
        <taxon>Ecdysozoa</taxon>
        <taxon>Nematoda</taxon>
        <taxon>Chromadorea</taxon>
        <taxon>Rhabditida</taxon>
        <taxon>Tylenchina</taxon>
        <taxon>Panagrolaimomorpha</taxon>
        <taxon>Panagrolaimoidea</taxon>
        <taxon>Panagrolaimidae</taxon>
        <taxon>Panagrellus</taxon>
    </lineage>
</organism>
<sequence>MNSLVYFAFFAFVVISVDSESLLSDGTQASVTFKVVNLEETDELINVVKAAFVNKVNSTTLGDSLGKAFREDPLINSQTKTQTYFLEGSLLKDECADLKHAAKNIAKKDLLKISVKC</sequence>
<dbReference type="WBParaSite" id="Pan_g5040.t1">
    <property type="protein sequence ID" value="Pan_g5040.t1"/>
    <property type="gene ID" value="Pan_g5040"/>
</dbReference>
<keyword evidence="1" id="KW-0732">Signal</keyword>
<proteinExistence type="predicted"/>
<accession>A0A7E4W0N3</accession>
<evidence type="ECO:0000313" key="2">
    <source>
        <dbReference type="Proteomes" id="UP000492821"/>
    </source>
</evidence>
<name>A0A7E4W0N3_PANRE</name>
<feature type="chain" id="PRO_5028924228" evidence="1">
    <location>
        <begin position="20"/>
        <end position="117"/>
    </location>
</feature>
<dbReference type="Proteomes" id="UP000492821">
    <property type="component" value="Unassembled WGS sequence"/>
</dbReference>
<dbReference type="AlphaFoldDB" id="A0A7E4W0N3"/>
<evidence type="ECO:0000256" key="1">
    <source>
        <dbReference type="SAM" id="SignalP"/>
    </source>
</evidence>
<reference evidence="2" key="1">
    <citation type="journal article" date="2013" name="Genetics">
        <title>The draft genome and transcriptome of Panagrellus redivivus are shaped by the harsh demands of a free-living lifestyle.</title>
        <authorList>
            <person name="Srinivasan J."/>
            <person name="Dillman A.R."/>
            <person name="Macchietto M.G."/>
            <person name="Heikkinen L."/>
            <person name="Lakso M."/>
            <person name="Fracchia K.M."/>
            <person name="Antoshechkin I."/>
            <person name="Mortazavi A."/>
            <person name="Wong G."/>
            <person name="Sternberg P.W."/>
        </authorList>
    </citation>
    <scope>NUCLEOTIDE SEQUENCE [LARGE SCALE GENOMIC DNA]</scope>
    <source>
        <strain evidence="2">MT8872</strain>
    </source>
</reference>